<evidence type="ECO:0000313" key="3">
    <source>
        <dbReference type="Proteomes" id="UP000034681"/>
    </source>
</evidence>
<dbReference type="eggNOG" id="COG4928">
    <property type="taxonomic scope" value="Bacteria"/>
</dbReference>
<accession>A0A0M2Q347</accession>
<organism evidence="2 3">
    <name type="scientific">Prochlorothrix hollandica PCC 9006 = CALU 1027</name>
    <dbReference type="NCBI Taxonomy" id="317619"/>
    <lineage>
        <taxon>Bacteria</taxon>
        <taxon>Bacillati</taxon>
        <taxon>Cyanobacteriota</taxon>
        <taxon>Cyanophyceae</taxon>
        <taxon>Prochlorotrichales</taxon>
        <taxon>Prochlorotrichaceae</taxon>
        <taxon>Prochlorothrix</taxon>
    </lineage>
</organism>
<comment type="caution">
    <text evidence="2">The sequence shown here is derived from an EMBL/GenBank/DDBJ whole genome shotgun (WGS) entry which is preliminary data.</text>
</comment>
<feature type="domain" description="AAA+ ATPase" evidence="1">
    <location>
        <begin position="54"/>
        <end position="306"/>
    </location>
</feature>
<dbReference type="InterPro" id="IPR027417">
    <property type="entry name" value="P-loop_NTPase"/>
</dbReference>
<dbReference type="Gene3D" id="3.40.50.300">
    <property type="entry name" value="P-loop containing nucleotide triphosphate hydrolases"/>
    <property type="match status" value="1"/>
</dbReference>
<gene>
    <name evidence="2" type="ORF">PROH_03465</name>
</gene>
<protein>
    <submittedName>
        <fullName evidence="2">KAP family P-loop domain protein</fullName>
    </submittedName>
</protein>
<dbReference type="STRING" id="317619.GCA_000332315_03972"/>
<evidence type="ECO:0000259" key="1">
    <source>
        <dbReference type="SMART" id="SM00382"/>
    </source>
</evidence>
<sequence>MAMDPLQPMDRLQQAYRDLDLSPLVEPEDIERFRIDYGLDVLVRLKREIQASKDDGKFVFTGHRGCGKSTLLKRLAVDLKSQHHVVFFSVADLLELSAITHVNILYAIALQLISSASQLRLNVPDDIVKTILGWNQQLTQTEGQEHKTGVEFQANLLSAVTLKLQQEKVFRDELETTFAKRISELVSKIDRLAATIQSQRKKTVVVIIDDLDKLDVPLAEDIYRKNVKSLFSPAIRIVFTIPVSAIQEPQVMGALNSAGIVRPRTFAVAKFFPWEQRHDPQAEPIAKTLDLFLRILERRIPGDLIDPETAREMVLKSGGVLRELVRLGRECCTEAMVRLEIDPGEATGRIDGEVLALAVRNIRNDFARQMGASLYEILQTVYQEGQPLDSSDLGFVKLLHGLMVLEYENDALWYDVHPIVLDLLKRQQAVS</sequence>
<evidence type="ECO:0000313" key="2">
    <source>
        <dbReference type="EMBL" id="KKJ01688.1"/>
    </source>
</evidence>
<name>A0A0M2Q347_PROHO</name>
<proteinExistence type="predicted"/>
<dbReference type="GO" id="GO:0005524">
    <property type="term" value="F:ATP binding"/>
    <property type="evidence" value="ECO:0007669"/>
    <property type="project" value="InterPro"/>
</dbReference>
<dbReference type="EMBL" id="AJTX02000002">
    <property type="protein sequence ID" value="KKJ01688.1"/>
    <property type="molecule type" value="Genomic_DNA"/>
</dbReference>
<dbReference type="InterPro" id="IPR003593">
    <property type="entry name" value="AAA+_ATPase"/>
</dbReference>
<dbReference type="SMART" id="SM00382">
    <property type="entry name" value="AAA"/>
    <property type="match status" value="1"/>
</dbReference>
<dbReference type="Pfam" id="PF01637">
    <property type="entry name" value="ATPase_2"/>
    <property type="match status" value="1"/>
</dbReference>
<dbReference type="InterPro" id="IPR011579">
    <property type="entry name" value="ATPase_dom"/>
</dbReference>
<dbReference type="SUPFAM" id="SSF52540">
    <property type="entry name" value="P-loop containing nucleoside triphosphate hydrolases"/>
    <property type="match status" value="1"/>
</dbReference>
<dbReference type="AlphaFoldDB" id="A0A0M2Q347"/>
<dbReference type="Proteomes" id="UP000034681">
    <property type="component" value="Unassembled WGS sequence"/>
</dbReference>
<keyword evidence="3" id="KW-1185">Reference proteome</keyword>
<reference evidence="2" key="1">
    <citation type="submission" date="2012-04" db="EMBL/GenBank/DDBJ databases">
        <authorList>
            <person name="Borisov I.G."/>
            <person name="Ivanikova N.V."/>
            <person name="Pinevich A.V."/>
        </authorList>
    </citation>
    <scope>NUCLEOTIDE SEQUENCE</scope>
    <source>
        <strain evidence="2">CALU 1027</strain>
    </source>
</reference>